<evidence type="ECO:0000313" key="2">
    <source>
        <dbReference type="EMBL" id="KAF4857743.1"/>
    </source>
</evidence>
<evidence type="ECO:0000313" key="3">
    <source>
        <dbReference type="Proteomes" id="UP000711996"/>
    </source>
</evidence>
<organism evidence="2 3">
    <name type="scientific">Colletotrichum siamense</name>
    <name type="common">Anthracnose fungus</name>
    <dbReference type="NCBI Taxonomy" id="690259"/>
    <lineage>
        <taxon>Eukaryota</taxon>
        <taxon>Fungi</taxon>
        <taxon>Dikarya</taxon>
        <taxon>Ascomycota</taxon>
        <taxon>Pezizomycotina</taxon>
        <taxon>Sordariomycetes</taxon>
        <taxon>Hypocreomycetidae</taxon>
        <taxon>Glomerellales</taxon>
        <taxon>Glomerellaceae</taxon>
        <taxon>Colletotrichum</taxon>
        <taxon>Colletotrichum gloeosporioides species complex</taxon>
    </lineage>
</organism>
<dbReference type="OrthoDB" id="4487988at2759"/>
<dbReference type="PIRSF" id="PIRSF014972">
    <property type="entry name" value="FlK"/>
    <property type="match status" value="1"/>
</dbReference>
<comment type="caution">
    <text evidence="2">The sequence shown here is derived from an EMBL/GenBank/DDBJ whole genome shotgun (WGS) entry which is preliminary data.</text>
</comment>
<dbReference type="PANTHER" id="PTHR36934">
    <property type="entry name" value="BLR0278 PROTEIN"/>
    <property type="match status" value="1"/>
</dbReference>
<proteinExistence type="predicted"/>
<evidence type="ECO:0000259" key="1">
    <source>
        <dbReference type="Pfam" id="PF22636"/>
    </source>
</evidence>
<dbReference type="Pfam" id="PF22636">
    <property type="entry name" value="FlK"/>
    <property type="match status" value="1"/>
</dbReference>
<dbReference type="Gene3D" id="3.10.129.10">
    <property type="entry name" value="Hotdog Thioesterase"/>
    <property type="match status" value="1"/>
</dbReference>
<dbReference type="PANTHER" id="PTHR36934:SF1">
    <property type="entry name" value="THIOESTERASE DOMAIN-CONTAINING PROTEIN"/>
    <property type="match status" value="1"/>
</dbReference>
<dbReference type="AlphaFoldDB" id="A0A9P5EQI6"/>
<protein>
    <submittedName>
        <fullName evidence="2">Fluoroacetyl-CoA thioesterase</fullName>
    </submittedName>
</protein>
<name>A0A9P5EQI6_COLSI</name>
<dbReference type="SUPFAM" id="SSF54637">
    <property type="entry name" value="Thioesterase/thiol ester dehydrase-isomerase"/>
    <property type="match status" value="1"/>
</dbReference>
<reference evidence="2" key="1">
    <citation type="submission" date="2019-06" db="EMBL/GenBank/DDBJ databases">
        <authorList>
            <person name="Gan P."/>
            <person name="Shirasu K."/>
        </authorList>
    </citation>
    <scope>NUCLEOTIDE SEQUENCE [LARGE SCALE GENOMIC DNA]</scope>
    <source>
        <strain evidence="2">CAD2</strain>
    </source>
</reference>
<dbReference type="EMBL" id="QPMT01000024">
    <property type="protein sequence ID" value="KAF4857743.1"/>
    <property type="molecule type" value="Genomic_DNA"/>
</dbReference>
<feature type="domain" description="Fluoroacetyl-CoA-specific thioesterase-like" evidence="1">
    <location>
        <begin position="30"/>
        <end position="124"/>
    </location>
</feature>
<gene>
    <name evidence="2" type="primary">flK</name>
    <name evidence="2" type="ORF">CGCSCA2_v007820</name>
</gene>
<sequence length="143" mass="14947">MAMSALGIDTSSSASFRVKPTDLASAISTDPQDEFPSVFATSGLVTILKITSVRVLKPYLEPGQLSVGVTVDVSHTAPTPGDALVTAEATYKAKEGKRFVFDVLASNEGARFGVAVHKRAVVDAQRLLVGAKKRVADSPSQSA</sequence>
<dbReference type="InterPro" id="IPR054485">
    <property type="entry name" value="FlK-like_dom"/>
</dbReference>
<dbReference type="InterPro" id="IPR029069">
    <property type="entry name" value="HotDog_dom_sf"/>
</dbReference>
<dbReference type="InterPro" id="IPR025540">
    <property type="entry name" value="FlK"/>
</dbReference>
<keyword evidence="3" id="KW-1185">Reference proteome</keyword>
<accession>A0A9P5EQI6</accession>
<dbReference type="Proteomes" id="UP000711996">
    <property type="component" value="Unassembled WGS sequence"/>
</dbReference>